<evidence type="ECO:0000256" key="11">
    <source>
        <dbReference type="ARBA" id="ARBA00022832"/>
    </source>
</evidence>
<dbReference type="GO" id="GO:0102758">
    <property type="term" value="F:very-long-chain enoyl-CoA reductase activity"/>
    <property type="evidence" value="ECO:0007669"/>
    <property type="project" value="UniProtKB-EC"/>
</dbReference>
<comment type="pathway">
    <text evidence="4">Lipid metabolism; fatty acid biosynthesis.</text>
</comment>
<feature type="transmembrane region" description="Helical" evidence="29">
    <location>
        <begin position="276"/>
        <end position="299"/>
    </location>
</feature>
<feature type="domain" description="3-oxo-5-alpha-steroid 4-dehydrogenase C-terminal" evidence="30">
    <location>
        <begin position="239"/>
        <end position="352"/>
    </location>
</feature>
<dbReference type="FunFam" id="3.10.20.90:FF:000083">
    <property type="entry name" value="Trans-2,3-enoyl-CoA reductase b"/>
    <property type="match status" value="1"/>
</dbReference>
<evidence type="ECO:0000256" key="14">
    <source>
        <dbReference type="ARBA" id="ARBA00022990"/>
    </source>
</evidence>
<reference evidence="32" key="1">
    <citation type="submission" date="2023-08" db="EMBL/GenBank/DDBJ databases">
        <title>Pelteobagrus vachellii genome.</title>
        <authorList>
            <person name="Liu H."/>
        </authorList>
    </citation>
    <scope>NUCLEOTIDE SEQUENCE</scope>
    <source>
        <strain evidence="32">PRFRI_2022a</strain>
        <tissue evidence="32">Muscle</tissue>
    </source>
</reference>
<evidence type="ECO:0000256" key="24">
    <source>
        <dbReference type="ARBA" id="ARBA00052468"/>
    </source>
</evidence>
<keyword evidence="7" id="KW-0444">Lipid biosynthesis</keyword>
<dbReference type="InterPro" id="IPR001104">
    <property type="entry name" value="3-oxo-5_a-steroid_4-DH_C"/>
</dbReference>
<dbReference type="InterPro" id="IPR039357">
    <property type="entry name" value="SRD5A/TECR"/>
</dbReference>
<dbReference type="InterPro" id="IPR029071">
    <property type="entry name" value="Ubiquitin-like_domsf"/>
</dbReference>
<dbReference type="EMBL" id="JAVHJS010000001">
    <property type="protein sequence ID" value="KAK2868152.1"/>
    <property type="molecule type" value="Genomic_DNA"/>
</dbReference>
<feature type="domain" description="3-oxo-5-alpha-steroid 4-dehydrogenase C-terminal" evidence="30">
    <location>
        <begin position="384"/>
        <end position="424"/>
    </location>
</feature>
<evidence type="ECO:0000256" key="18">
    <source>
        <dbReference type="ARBA" id="ARBA00023160"/>
    </source>
</evidence>
<dbReference type="AlphaFoldDB" id="A0AA88P0G8"/>
<dbReference type="PANTHER" id="PTHR10556:SF59">
    <property type="entry name" value="STEROID 5-ALPHA REDUCTASE C-TERMINAL DOMAIN-CONTAINING PROTEIN"/>
    <property type="match status" value="1"/>
</dbReference>
<keyword evidence="15" id="KW-0560">Oxidoreductase</keyword>
<evidence type="ECO:0000256" key="26">
    <source>
        <dbReference type="ARBA" id="ARBA00072713"/>
    </source>
</evidence>
<evidence type="ECO:0000256" key="2">
    <source>
        <dbReference type="ARBA" id="ARBA00004760"/>
    </source>
</evidence>
<dbReference type="SUPFAM" id="SSF54236">
    <property type="entry name" value="Ubiquitin-like"/>
    <property type="match status" value="1"/>
</dbReference>
<dbReference type="InterPro" id="IPR049127">
    <property type="entry name" value="TECR-like_N"/>
</dbReference>
<dbReference type="Proteomes" id="UP001187315">
    <property type="component" value="Unassembled WGS sequence"/>
</dbReference>
<comment type="similarity">
    <text evidence="5">Belongs to the steroid 5-alpha reductase family.</text>
</comment>
<evidence type="ECO:0000256" key="27">
    <source>
        <dbReference type="ARBA" id="ARBA00078575"/>
    </source>
</evidence>
<keyword evidence="8" id="KW-0597">Phosphoprotein</keyword>
<feature type="transmembrane region" description="Helical" evidence="29">
    <location>
        <begin position="169"/>
        <end position="191"/>
    </location>
</feature>
<sequence length="425" mass="49275">MELYENCEDVRGCEFVVWRIDHADDWRRARGLNRATYFERGGVEHFLPAAMDSLELKDLFTVAQFIKARCDHGLKAGEPKNIKNYVFFEVEILDPKTRTQLCYLDKVDPSATVGEIKTLLHRLYPKWYPARQALKLHPEGKALKDDDVLEDLPVGTTATMFLQDLGPQLGWTMVFLSESIGPLFIYLLFYYRLPFIYSHEYDYTQSSHAVVRLACVCHTLHYVKRLAETIFIHRFSHGTLPLHTIALNCLYYWGFAAWLAYYINHPLYTTPMYGKIQIYTSLFTFLVCECGNFSIHLALNRLSCNGSRPMQIPYPSKNPFTWLFFFVSCPNYTYELGSWISLTVMTQCVPGSHTLSHTFSHTFSHMRISAVNNPVFSLSFLSSVAVFTLIAFVQMTIWARGKHKTYIQEFREYPELRSAIIPLFL</sequence>
<comment type="function">
    <text evidence="25">Involved in both the production of very long-chain fatty acids for sphingolipid synthesis and the degradation of the sphingosine moiety in sphingolipids through the sphingosine 1-phosphate metabolic pathway. Catalyzes the last of the four reactions of the long-chain fatty acids elongation cycle. This endoplasmic reticulum-bound enzymatic process, allows the addition of 2 carbons to the chain of long- and very long-chain fatty acids/VLCFAs per cycle. This enzyme reduces the trans-2,3-enoyl-CoA fatty acid intermediate to an acyl-CoA that can be further elongated by entering a new cycle of elongation. Thereby, it participates in the production of VLCFAs of different chain lengths that are involved in multiple biological processes as precursors of membrane lipids and lipid mediators. Catalyzes the saturation step of the sphingosine 1-phosphate metabolic pathway, the conversion of trans-2-hexadecenoyl-CoA to palmitoyl-CoA.</text>
</comment>
<keyword evidence="13 29" id="KW-1133">Transmembrane helix</keyword>
<evidence type="ECO:0000256" key="28">
    <source>
        <dbReference type="ARBA" id="ARBA00081803"/>
    </source>
</evidence>
<dbReference type="GO" id="GO:0005789">
    <property type="term" value="C:endoplasmic reticulum membrane"/>
    <property type="evidence" value="ECO:0007669"/>
    <property type="project" value="UniProtKB-SubCell"/>
</dbReference>
<evidence type="ECO:0000256" key="6">
    <source>
        <dbReference type="ARBA" id="ARBA00012530"/>
    </source>
</evidence>
<evidence type="ECO:0000256" key="19">
    <source>
        <dbReference type="ARBA" id="ARBA00050319"/>
    </source>
</evidence>
<dbReference type="PROSITE" id="PS50244">
    <property type="entry name" value="S5A_REDUCTASE"/>
    <property type="match status" value="1"/>
</dbReference>
<evidence type="ECO:0000256" key="20">
    <source>
        <dbReference type="ARBA" id="ARBA00050400"/>
    </source>
</evidence>
<evidence type="ECO:0000313" key="33">
    <source>
        <dbReference type="Proteomes" id="UP001187315"/>
    </source>
</evidence>
<feature type="transmembrane region" description="Helical" evidence="29">
    <location>
        <begin position="375"/>
        <end position="398"/>
    </location>
</feature>
<comment type="catalytic activity">
    <reaction evidence="19">
        <text>(2E)-hexadecenoyl-CoA + NADPH + H(+) = hexadecanoyl-CoA + NADP(+)</text>
        <dbReference type="Rhea" id="RHEA:36143"/>
        <dbReference type="ChEBI" id="CHEBI:15378"/>
        <dbReference type="ChEBI" id="CHEBI:57379"/>
        <dbReference type="ChEBI" id="CHEBI:57783"/>
        <dbReference type="ChEBI" id="CHEBI:58349"/>
        <dbReference type="ChEBI" id="CHEBI:61526"/>
    </reaction>
    <physiologicalReaction direction="left-to-right" evidence="19">
        <dbReference type="Rhea" id="RHEA:36144"/>
    </physiologicalReaction>
</comment>
<evidence type="ECO:0000313" key="32">
    <source>
        <dbReference type="EMBL" id="KAK2868152.1"/>
    </source>
</evidence>
<feature type="transmembrane region" description="Helical" evidence="29">
    <location>
        <begin position="240"/>
        <end position="264"/>
    </location>
</feature>
<dbReference type="Pfam" id="PF21696">
    <property type="entry name" value="TECR_N"/>
    <property type="match status" value="1"/>
</dbReference>
<evidence type="ECO:0000256" key="8">
    <source>
        <dbReference type="ARBA" id="ARBA00022553"/>
    </source>
</evidence>
<dbReference type="Gene3D" id="3.10.20.90">
    <property type="entry name" value="Phosphatidylinositol 3-kinase Catalytic Subunit, Chain A, domain 1"/>
    <property type="match status" value="1"/>
</dbReference>
<comment type="catalytic activity">
    <reaction evidence="21">
        <text>octadecanoyl-CoA + NADP(+) = (2E)-octadecenoyl-CoA + NADPH + H(+)</text>
        <dbReference type="Rhea" id="RHEA:35351"/>
        <dbReference type="ChEBI" id="CHEBI:15378"/>
        <dbReference type="ChEBI" id="CHEBI:57394"/>
        <dbReference type="ChEBI" id="CHEBI:57783"/>
        <dbReference type="ChEBI" id="CHEBI:58349"/>
        <dbReference type="ChEBI" id="CHEBI:71412"/>
    </reaction>
    <physiologicalReaction direction="right-to-left" evidence="21">
        <dbReference type="Rhea" id="RHEA:35353"/>
    </physiologicalReaction>
</comment>
<keyword evidence="9 29" id="KW-0812">Transmembrane</keyword>
<evidence type="ECO:0000256" key="9">
    <source>
        <dbReference type="ARBA" id="ARBA00022692"/>
    </source>
</evidence>
<keyword evidence="16" id="KW-0443">Lipid metabolism</keyword>
<evidence type="ECO:0000256" key="16">
    <source>
        <dbReference type="ARBA" id="ARBA00023098"/>
    </source>
</evidence>
<protein>
    <recommendedName>
        <fullName evidence="26">Very-long-chain enoyl-CoA reductase</fullName>
        <ecNumber evidence="6">1.3.1.93</ecNumber>
    </recommendedName>
    <alternativeName>
        <fullName evidence="28">Synaptic glycoprotein SC2</fullName>
    </alternativeName>
    <alternativeName>
        <fullName evidence="27">Trans-2,3-enoyl-CoA reductase</fullName>
    </alternativeName>
</protein>
<evidence type="ECO:0000256" key="13">
    <source>
        <dbReference type="ARBA" id="ARBA00022989"/>
    </source>
</evidence>
<keyword evidence="33" id="KW-1185">Reference proteome</keyword>
<evidence type="ECO:0000256" key="21">
    <source>
        <dbReference type="ARBA" id="ARBA00050733"/>
    </source>
</evidence>
<comment type="catalytic activity">
    <reaction evidence="20">
        <text>(2E,7Z,10Z,13Z,16Z)-docosapentaenoyl-CoA + NADPH + H(+) = (7Z,10Z,13Z,16Z)-docosatetraenoyl-CoA + NADP(+)</text>
        <dbReference type="Rhea" id="RHEA:39331"/>
        <dbReference type="ChEBI" id="CHEBI:15378"/>
        <dbReference type="ChEBI" id="CHEBI:57783"/>
        <dbReference type="ChEBI" id="CHEBI:58349"/>
        <dbReference type="ChEBI" id="CHEBI:73856"/>
        <dbReference type="ChEBI" id="CHEBI:76416"/>
    </reaction>
    <physiologicalReaction direction="left-to-right" evidence="20">
        <dbReference type="Rhea" id="RHEA:39332"/>
    </physiologicalReaction>
</comment>
<comment type="catalytic activity">
    <reaction evidence="24">
        <text>(2E,7Z,10Z,13Z,16Z,19Z)-docosahexaenoyl-CoA + NADPH + H(+) = (7Z,10Z,13Z,16Z,19Z)-docosapentaenoyl-CoA + NADP(+)</text>
        <dbReference type="Rhea" id="RHEA:39467"/>
        <dbReference type="ChEBI" id="CHEBI:15378"/>
        <dbReference type="ChEBI" id="CHEBI:57783"/>
        <dbReference type="ChEBI" id="CHEBI:58349"/>
        <dbReference type="ChEBI" id="CHEBI:73870"/>
        <dbReference type="ChEBI" id="CHEBI:76461"/>
    </reaction>
    <physiologicalReaction direction="left-to-right" evidence="24">
        <dbReference type="Rhea" id="RHEA:39468"/>
    </physiologicalReaction>
</comment>
<evidence type="ECO:0000256" key="1">
    <source>
        <dbReference type="ARBA" id="ARBA00004477"/>
    </source>
</evidence>
<evidence type="ECO:0000256" key="7">
    <source>
        <dbReference type="ARBA" id="ARBA00022516"/>
    </source>
</evidence>
<organism evidence="32 33">
    <name type="scientific">Tachysurus vachellii</name>
    <name type="common">Darkbarbel catfish</name>
    <name type="synonym">Pelteobagrus vachellii</name>
    <dbReference type="NCBI Taxonomy" id="175792"/>
    <lineage>
        <taxon>Eukaryota</taxon>
        <taxon>Metazoa</taxon>
        <taxon>Chordata</taxon>
        <taxon>Craniata</taxon>
        <taxon>Vertebrata</taxon>
        <taxon>Euteleostomi</taxon>
        <taxon>Actinopterygii</taxon>
        <taxon>Neopterygii</taxon>
        <taxon>Teleostei</taxon>
        <taxon>Ostariophysi</taxon>
        <taxon>Siluriformes</taxon>
        <taxon>Bagridae</taxon>
        <taxon>Tachysurus</taxon>
    </lineage>
</organism>
<keyword evidence="10" id="KW-0256">Endoplasmic reticulum</keyword>
<keyword evidence="14" id="KW-0007">Acetylation</keyword>
<evidence type="ECO:0000256" key="5">
    <source>
        <dbReference type="ARBA" id="ARBA00007742"/>
    </source>
</evidence>
<evidence type="ECO:0000256" key="4">
    <source>
        <dbReference type="ARBA" id="ARBA00005194"/>
    </source>
</evidence>
<keyword evidence="17 29" id="KW-0472">Membrane</keyword>
<proteinExistence type="inferred from homology"/>
<evidence type="ECO:0000256" key="17">
    <source>
        <dbReference type="ARBA" id="ARBA00023136"/>
    </source>
</evidence>
<name>A0AA88P0G8_TACVA</name>
<comment type="subcellular location">
    <subcellularLocation>
        <location evidence="1">Endoplasmic reticulum membrane</location>
        <topology evidence="1">Multi-pass membrane protein</topology>
    </subcellularLocation>
</comment>
<evidence type="ECO:0000256" key="23">
    <source>
        <dbReference type="ARBA" id="ARBA00051464"/>
    </source>
</evidence>
<evidence type="ECO:0000256" key="22">
    <source>
        <dbReference type="ARBA" id="ARBA00050808"/>
    </source>
</evidence>
<keyword evidence="11" id="KW-0276">Fatty acid metabolism</keyword>
<evidence type="ECO:0000256" key="15">
    <source>
        <dbReference type="ARBA" id="ARBA00023002"/>
    </source>
</evidence>
<evidence type="ECO:0000256" key="10">
    <source>
        <dbReference type="ARBA" id="ARBA00022824"/>
    </source>
</evidence>
<keyword evidence="12" id="KW-0521">NADP</keyword>
<comment type="pathway">
    <text evidence="2">Lipid metabolism; sphingolipid metabolism.</text>
</comment>
<evidence type="ECO:0000256" key="12">
    <source>
        <dbReference type="ARBA" id="ARBA00022857"/>
    </source>
</evidence>
<comment type="pathway">
    <text evidence="3">Sphingolipid metabolism.</text>
</comment>
<evidence type="ECO:0000259" key="31">
    <source>
        <dbReference type="Pfam" id="PF21696"/>
    </source>
</evidence>
<dbReference type="Pfam" id="PF02544">
    <property type="entry name" value="Steroid_dh"/>
    <property type="match status" value="2"/>
</dbReference>
<evidence type="ECO:0000256" key="3">
    <source>
        <dbReference type="ARBA" id="ARBA00004991"/>
    </source>
</evidence>
<comment type="catalytic activity">
    <reaction evidence="22">
        <text>a very-long-chain 2,3-saturated fatty acyl-CoA + NADP(+) = a very-long-chain (2E)-enoyl-CoA + NADPH + H(+)</text>
        <dbReference type="Rhea" id="RHEA:14473"/>
        <dbReference type="ChEBI" id="CHEBI:15378"/>
        <dbReference type="ChEBI" id="CHEBI:57783"/>
        <dbReference type="ChEBI" id="CHEBI:58349"/>
        <dbReference type="ChEBI" id="CHEBI:83724"/>
        <dbReference type="ChEBI" id="CHEBI:83728"/>
        <dbReference type="EC" id="1.3.1.93"/>
    </reaction>
    <physiologicalReaction direction="right-to-left" evidence="22">
        <dbReference type="Rhea" id="RHEA:14475"/>
    </physiologicalReaction>
</comment>
<comment type="catalytic activity">
    <reaction evidence="23">
        <text>(2E,8Z,11Z,14Z)-eicosatetraenoyl-CoA + NADPH + H(+) = (8Z,11Z,14Z)-eicosatrienoyl-CoA + NADP(+)</text>
        <dbReference type="Rhea" id="RHEA:39319"/>
        <dbReference type="ChEBI" id="CHEBI:15378"/>
        <dbReference type="ChEBI" id="CHEBI:57783"/>
        <dbReference type="ChEBI" id="CHEBI:58349"/>
        <dbReference type="ChEBI" id="CHEBI:74264"/>
        <dbReference type="ChEBI" id="CHEBI:76412"/>
    </reaction>
    <physiologicalReaction direction="left-to-right" evidence="23">
        <dbReference type="Rhea" id="RHEA:39320"/>
    </physiologicalReaction>
</comment>
<feature type="domain" description="TECR-like N-terminal" evidence="31">
    <location>
        <begin position="88"/>
        <end position="164"/>
    </location>
</feature>
<comment type="caution">
    <text evidence="32">The sequence shown here is derived from an EMBL/GenBank/DDBJ whole genome shotgun (WGS) entry which is preliminary data.</text>
</comment>
<gene>
    <name evidence="32" type="ORF">Q7C36_000023</name>
</gene>
<dbReference type="GO" id="GO:0042761">
    <property type="term" value="P:very long-chain fatty acid biosynthetic process"/>
    <property type="evidence" value="ECO:0007669"/>
    <property type="project" value="TreeGrafter"/>
</dbReference>
<accession>A0AA88P0G8</accession>
<evidence type="ECO:0000259" key="30">
    <source>
        <dbReference type="Pfam" id="PF02544"/>
    </source>
</evidence>
<dbReference type="EC" id="1.3.1.93" evidence="6"/>
<dbReference type="PANTHER" id="PTHR10556">
    <property type="entry name" value="3-OXO-5-ALPHA-STEROID 4-DEHYDROGENASE"/>
    <property type="match status" value="1"/>
</dbReference>
<keyword evidence="18" id="KW-0275">Fatty acid biosynthesis</keyword>
<evidence type="ECO:0000256" key="25">
    <source>
        <dbReference type="ARBA" id="ARBA00057553"/>
    </source>
</evidence>
<evidence type="ECO:0000256" key="29">
    <source>
        <dbReference type="SAM" id="Phobius"/>
    </source>
</evidence>